<dbReference type="Gene3D" id="3.40.630.30">
    <property type="match status" value="1"/>
</dbReference>
<dbReference type="CDD" id="cd04301">
    <property type="entry name" value="NAT_SF"/>
    <property type="match status" value="1"/>
</dbReference>
<gene>
    <name evidence="2" type="ORF">SAMN05444168_5111</name>
</gene>
<dbReference type="Pfam" id="PF13673">
    <property type="entry name" value="Acetyltransf_10"/>
    <property type="match status" value="1"/>
</dbReference>
<dbReference type="RefSeq" id="WP_083611589.1">
    <property type="nucleotide sequence ID" value="NZ_FSRM01000002.1"/>
</dbReference>
<evidence type="ECO:0000313" key="2">
    <source>
        <dbReference type="EMBL" id="SIO48066.1"/>
    </source>
</evidence>
<dbReference type="EMBL" id="FSRM01000002">
    <property type="protein sequence ID" value="SIO48066.1"/>
    <property type="molecule type" value="Genomic_DNA"/>
</dbReference>
<dbReference type="Proteomes" id="UP000184693">
    <property type="component" value="Unassembled WGS sequence"/>
</dbReference>
<dbReference type="OrthoDB" id="7356080at2"/>
<evidence type="ECO:0000259" key="1">
    <source>
        <dbReference type="PROSITE" id="PS51186"/>
    </source>
</evidence>
<accession>A0A1N6JVK9</accession>
<organism evidence="2 3">
    <name type="scientific">Paraburkholderia phenazinium</name>
    <dbReference type="NCBI Taxonomy" id="60549"/>
    <lineage>
        <taxon>Bacteria</taxon>
        <taxon>Pseudomonadati</taxon>
        <taxon>Pseudomonadota</taxon>
        <taxon>Betaproteobacteria</taxon>
        <taxon>Burkholderiales</taxon>
        <taxon>Burkholderiaceae</taxon>
        <taxon>Paraburkholderia</taxon>
    </lineage>
</organism>
<dbReference type="PROSITE" id="PS51186">
    <property type="entry name" value="GNAT"/>
    <property type="match status" value="1"/>
</dbReference>
<name>A0A1N6JVK9_9BURK</name>
<dbReference type="InterPro" id="IPR016181">
    <property type="entry name" value="Acyl_CoA_acyltransferase"/>
</dbReference>
<dbReference type="SUPFAM" id="SSF55729">
    <property type="entry name" value="Acyl-CoA N-acyltransferases (Nat)"/>
    <property type="match status" value="1"/>
</dbReference>
<keyword evidence="2" id="KW-0808">Transferase</keyword>
<dbReference type="GO" id="GO:0016747">
    <property type="term" value="F:acyltransferase activity, transferring groups other than amino-acyl groups"/>
    <property type="evidence" value="ECO:0007669"/>
    <property type="project" value="InterPro"/>
</dbReference>
<feature type="domain" description="N-acetyltransferase" evidence="1">
    <location>
        <begin position="1"/>
        <end position="149"/>
    </location>
</feature>
<evidence type="ECO:0000313" key="3">
    <source>
        <dbReference type="Proteomes" id="UP000184693"/>
    </source>
</evidence>
<proteinExistence type="predicted"/>
<dbReference type="InterPro" id="IPR000182">
    <property type="entry name" value="GNAT_dom"/>
</dbReference>
<dbReference type="AlphaFoldDB" id="A0A1N6JVK9"/>
<protein>
    <submittedName>
        <fullName evidence="2">Acetyltransferase (GNAT) domain-containing protein</fullName>
    </submittedName>
</protein>
<reference evidence="2 3" key="1">
    <citation type="submission" date="2016-11" db="EMBL/GenBank/DDBJ databases">
        <authorList>
            <person name="Jaros S."/>
            <person name="Januszkiewicz K."/>
            <person name="Wedrychowicz H."/>
        </authorList>
    </citation>
    <scope>NUCLEOTIDE SEQUENCE [LARGE SCALE GENOMIC DNA]</scope>
    <source>
        <strain evidence="2 3">GAS86</strain>
    </source>
</reference>
<sequence>MKIEAVQSSDEAALASMMLRTIRTSVRIEADEMAAVITNVLANMHWAFDHAHQCVHLKCVVDGRIAGAVLVKNFWNLCSLFVEPGDHRRGIGRSLIEEAIRQCVPRNERPYVRVNAAPNAVEFYSAMGFTRVDDKTQLSTSTPMALFLSASRPLPAR</sequence>